<sequence>MSLTKGEMKGLANGFVNKEALVSISSAKLDQFELWCQSRPFQHFLKNQAGIDNPSSAVALCRLKEWAADQMFHLLASEVSLSPEKQGANADINMKREEEDEIATKAS</sequence>
<gene>
    <name evidence="2" type="ORF">F53441_1271</name>
</gene>
<dbReference type="AlphaFoldDB" id="A0A8H4PDI0"/>
<comment type="caution">
    <text evidence="2">The sequence shown here is derived from an EMBL/GenBank/DDBJ whole genome shotgun (WGS) entry which is preliminary data.</text>
</comment>
<dbReference type="Proteomes" id="UP000605986">
    <property type="component" value="Unassembled WGS sequence"/>
</dbReference>
<accession>A0A8H4PDI0</accession>
<keyword evidence="3" id="KW-1185">Reference proteome</keyword>
<evidence type="ECO:0000313" key="2">
    <source>
        <dbReference type="EMBL" id="KAF4456647.1"/>
    </source>
</evidence>
<reference evidence="2" key="1">
    <citation type="submission" date="2020-01" db="EMBL/GenBank/DDBJ databases">
        <title>Identification and distribution of gene clusters putatively required for synthesis of sphingolipid metabolism inhibitors in phylogenetically diverse species of the filamentous fungus Fusarium.</title>
        <authorList>
            <person name="Kim H.-S."/>
            <person name="Busman M."/>
            <person name="Brown D.W."/>
            <person name="Divon H."/>
            <person name="Uhlig S."/>
            <person name="Proctor R.H."/>
        </authorList>
    </citation>
    <scope>NUCLEOTIDE SEQUENCE</scope>
    <source>
        <strain evidence="2">NRRL 53441</strain>
    </source>
</reference>
<evidence type="ECO:0000256" key="1">
    <source>
        <dbReference type="SAM" id="MobiDB-lite"/>
    </source>
</evidence>
<dbReference type="EMBL" id="JAADJG010000049">
    <property type="protein sequence ID" value="KAF4456647.1"/>
    <property type="molecule type" value="Genomic_DNA"/>
</dbReference>
<dbReference type="OrthoDB" id="5050319at2759"/>
<proteinExistence type="predicted"/>
<feature type="region of interest" description="Disordered" evidence="1">
    <location>
        <begin position="85"/>
        <end position="107"/>
    </location>
</feature>
<name>A0A8H4PDI0_9HYPO</name>
<organism evidence="2 3">
    <name type="scientific">Fusarium austroafricanum</name>
    <dbReference type="NCBI Taxonomy" id="2364996"/>
    <lineage>
        <taxon>Eukaryota</taxon>
        <taxon>Fungi</taxon>
        <taxon>Dikarya</taxon>
        <taxon>Ascomycota</taxon>
        <taxon>Pezizomycotina</taxon>
        <taxon>Sordariomycetes</taxon>
        <taxon>Hypocreomycetidae</taxon>
        <taxon>Hypocreales</taxon>
        <taxon>Nectriaceae</taxon>
        <taxon>Fusarium</taxon>
        <taxon>Fusarium concolor species complex</taxon>
    </lineage>
</organism>
<evidence type="ECO:0000313" key="3">
    <source>
        <dbReference type="Proteomes" id="UP000605986"/>
    </source>
</evidence>
<protein>
    <submittedName>
        <fullName evidence="2">Uncharacterized protein</fullName>
    </submittedName>
</protein>